<dbReference type="InterPro" id="IPR003594">
    <property type="entry name" value="HATPase_dom"/>
</dbReference>
<dbReference type="GO" id="GO:0005524">
    <property type="term" value="F:ATP binding"/>
    <property type="evidence" value="ECO:0007669"/>
    <property type="project" value="UniProtKB-KW"/>
</dbReference>
<feature type="domain" description="PPM-type phosphatase" evidence="1">
    <location>
        <begin position="141"/>
        <end position="331"/>
    </location>
</feature>
<dbReference type="InterPro" id="IPR001932">
    <property type="entry name" value="PPM-type_phosphatase-like_dom"/>
</dbReference>
<organism evidence="2 3">
    <name type="scientific">Pseudomonas knackmussii</name>
    <dbReference type="NCBI Taxonomy" id="65741"/>
    <lineage>
        <taxon>Bacteria</taxon>
        <taxon>Pseudomonadati</taxon>
        <taxon>Pseudomonadota</taxon>
        <taxon>Gammaproteobacteria</taxon>
        <taxon>Pseudomonadales</taxon>
        <taxon>Pseudomonadaceae</taxon>
        <taxon>Pseudomonas</taxon>
    </lineage>
</organism>
<evidence type="ECO:0000313" key="3">
    <source>
        <dbReference type="Proteomes" id="UP000831189"/>
    </source>
</evidence>
<keyword evidence="2" id="KW-0547">Nucleotide-binding</keyword>
<keyword evidence="3" id="KW-1185">Reference proteome</keyword>
<accession>A0ABY4KUG2</accession>
<protein>
    <submittedName>
        <fullName evidence="2">ATP-binding protein</fullName>
    </submittedName>
</protein>
<dbReference type="Proteomes" id="UP000831189">
    <property type="component" value="Chromosome"/>
</dbReference>
<reference evidence="2 3" key="1">
    <citation type="submission" date="2022-04" db="EMBL/GenBank/DDBJ databases">
        <title>Pseudomonas knackmussii B09-2.</title>
        <authorList>
            <person name="Deng Y."/>
        </authorList>
    </citation>
    <scope>NUCLEOTIDE SEQUENCE [LARGE SCALE GENOMIC DNA]</scope>
    <source>
        <strain evidence="2 3">B09-2</strain>
    </source>
</reference>
<dbReference type="InterPro" id="IPR036457">
    <property type="entry name" value="PPM-type-like_dom_sf"/>
</dbReference>
<evidence type="ECO:0000313" key="2">
    <source>
        <dbReference type="EMBL" id="UPQ84513.1"/>
    </source>
</evidence>
<dbReference type="Gene3D" id="3.60.40.10">
    <property type="entry name" value="PPM-type phosphatase domain"/>
    <property type="match status" value="1"/>
</dbReference>
<dbReference type="Gene3D" id="3.30.565.10">
    <property type="entry name" value="Histidine kinase-like ATPase, C-terminal domain"/>
    <property type="match status" value="1"/>
</dbReference>
<dbReference type="SMART" id="SM00331">
    <property type="entry name" value="PP2C_SIG"/>
    <property type="match status" value="1"/>
</dbReference>
<dbReference type="SUPFAM" id="SSF81606">
    <property type="entry name" value="PP2C-like"/>
    <property type="match status" value="1"/>
</dbReference>
<dbReference type="InterPro" id="IPR036890">
    <property type="entry name" value="HATPase_C_sf"/>
</dbReference>
<gene>
    <name evidence="2" type="ORF">M0M42_09100</name>
</gene>
<dbReference type="SUPFAM" id="SSF55874">
    <property type="entry name" value="ATPase domain of HSP90 chaperone/DNA topoisomerase II/histidine kinase"/>
    <property type="match status" value="1"/>
</dbReference>
<evidence type="ECO:0000259" key="1">
    <source>
        <dbReference type="SMART" id="SM00331"/>
    </source>
</evidence>
<dbReference type="PANTHER" id="PTHR35801:SF1">
    <property type="entry name" value="PHOSPHOSERINE PHOSPHATASE RSBX"/>
    <property type="match status" value="1"/>
</dbReference>
<dbReference type="InterPro" id="IPR039248">
    <property type="entry name" value="Ptase_RsbX"/>
</dbReference>
<dbReference type="PANTHER" id="PTHR35801">
    <property type="entry name" value="PHOSPHOSERINE PHOSPHATASE RSBX"/>
    <property type="match status" value="1"/>
</dbReference>
<dbReference type="Pfam" id="PF13581">
    <property type="entry name" value="HATPase_c_2"/>
    <property type="match status" value="1"/>
</dbReference>
<sequence length="336" mass="35772">MNQHGSLTHVLPIDESSQIGHARRFAQRFAVELGFDETDAGRVALAATELATNLLKHAHQGALHLRSTATQSGTGVEIVAVDRGPGFNINECLADGFSTGGTQGTGLGALMRQAQVFDAHSDHRGSAVLVQLFRRGDSASPVRVGISQHSLNDDPACGDVWHLAVDDQRISALVIDGIGHGEDAQEAGFAGARAFAVAPFAEPESSINDMHQAMCGTRGGAVAVALYDARVGNLRFAGIGNIGASLLTAETSRGLASHPGIVGSQFRKARAFDYPVEGDHLLIMYSDGLQSRWNLRDYAGLVYRHPAVIATVLHRDYCRGRDDVTVMVIALEAMRD</sequence>
<proteinExistence type="predicted"/>
<keyword evidence="2" id="KW-0067">ATP-binding</keyword>
<dbReference type="EMBL" id="CP096208">
    <property type="protein sequence ID" value="UPQ84513.1"/>
    <property type="molecule type" value="Genomic_DNA"/>
</dbReference>
<name>A0ABY4KUG2_9PSED</name>